<feature type="compositionally biased region" description="Basic and acidic residues" evidence="1">
    <location>
        <begin position="561"/>
        <end position="621"/>
    </location>
</feature>
<dbReference type="InParanoid" id="D3BK94"/>
<feature type="compositionally biased region" description="Low complexity" evidence="1">
    <location>
        <begin position="406"/>
        <end position="457"/>
    </location>
</feature>
<keyword evidence="4" id="KW-1185">Reference proteome</keyword>
<dbReference type="EMBL" id="ADBJ01000038">
    <property type="protein sequence ID" value="EFA78324.1"/>
    <property type="molecule type" value="Genomic_DNA"/>
</dbReference>
<organism evidence="3 4">
    <name type="scientific">Heterostelium pallidum (strain ATCC 26659 / Pp 5 / PN500)</name>
    <name type="common">Cellular slime mold</name>
    <name type="synonym">Polysphondylium pallidum</name>
    <dbReference type="NCBI Taxonomy" id="670386"/>
    <lineage>
        <taxon>Eukaryota</taxon>
        <taxon>Amoebozoa</taxon>
        <taxon>Evosea</taxon>
        <taxon>Eumycetozoa</taxon>
        <taxon>Dictyostelia</taxon>
        <taxon>Acytosteliales</taxon>
        <taxon>Acytosteliaceae</taxon>
        <taxon>Heterostelium</taxon>
    </lineage>
</organism>
<dbReference type="Proteomes" id="UP000001396">
    <property type="component" value="Unassembled WGS sequence"/>
</dbReference>
<evidence type="ECO:0000313" key="3">
    <source>
        <dbReference type="EMBL" id="EFA78324.1"/>
    </source>
</evidence>
<dbReference type="AlphaFoldDB" id="D3BK94"/>
<evidence type="ECO:0000313" key="4">
    <source>
        <dbReference type="Proteomes" id="UP000001396"/>
    </source>
</evidence>
<evidence type="ECO:0000256" key="1">
    <source>
        <dbReference type="SAM" id="MobiDB-lite"/>
    </source>
</evidence>
<proteinExistence type="predicted"/>
<feature type="compositionally biased region" description="Low complexity" evidence="1">
    <location>
        <begin position="519"/>
        <end position="537"/>
    </location>
</feature>
<dbReference type="STRING" id="670386.D3BK94"/>
<dbReference type="InterPro" id="IPR056557">
    <property type="entry name" value="NELF-A_N"/>
</dbReference>
<sequence>MEHRDVEGWLTSKLEETWSSEKLAPILTKDILQFCLLKFTKIDTLIRLKVLFSFLGLRKKQFQDLEMTINMLLQIADEEEDDWLKALAHLLSKVSEEKIPVNLDLEPFNSTLKKLSSQMDKDGLPNFFPLEYMYLNTKVLANPIPVVENIHFKMKRPITELPVFAKKPSSFTPTLSGSKSSVPIGGGVGSSSSQNLYSIGGGDYNGTNNNIGSSNNSIGNISGNSGNNNSNSPGLRNDKLKLSGSGYGVGLGGHHSQQQPSPLRKSNIFIPRTHHSSNSLDLSGGGSGSGVGGGLNSSNSNIGMMNSSLNMSGQHHHHHQQQHQMQQQQQQQQHPLNMSGSLNMSGHHHLASSGSGVSSEKRGIQKKTKMMTLNLDQVREITSTQTTKKRRQSVNEQSPTHQPEESPQLPSNLNLPSISSSVSGILDQHLQQQQQQQHHQHHQQPQQQQQQHLYQQQSHVMHHPSTQQINQPIQQLQQQQQHLHLHQQQQQQLQQQHQPLPPQQIQKQHQLYNIEESIHESNNNNNNNNNGHENINIMDVHDPSKGKKKQTKSIETSPMLLDKKEQKRREKEEKKVAKEREKEEKEREKKEKKEQKQREKEEKKEKKEKEKAEKRKNKDDGSGESAATSVKKQKTGGGTPGRKKKNAGDAETTPTIRDSSSPISSPNVTANHMNVNSIADTVSASLLQHQQQLQLQQQQQQQQQQSIGEPDLSGLSTLMNALEQNGSIPLEPQYMLQRSNNNVIPDVPITVANNNSIQFQQQQQQQQQPLQSLLYQQQLQTPLQQQQQQPFISYNQIGVLPNLQQHPQLQQPPLQNINMQQQQQTFSNFDIQQTLPQQQQQPSLESLLETATHLTPENRQIIERFVTVDKRNPTPHEGNLKQIPLSIEQKTNEKDEMFVETVIFEIDYEAVSVHCDLLLCIPSKCKHHY</sequence>
<feature type="domain" description="NELF-A N-terminal" evidence="2">
    <location>
        <begin position="9"/>
        <end position="140"/>
    </location>
</feature>
<dbReference type="OMA" id="CLLKFTK"/>
<accession>D3BK94</accession>
<name>D3BK94_HETP5</name>
<evidence type="ECO:0000259" key="2">
    <source>
        <dbReference type="Pfam" id="PF23553"/>
    </source>
</evidence>
<dbReference type="GeneID" id="31364451"/>
<feature type="compositionally biased region" description="Low complexity" evidence="1">
    <location>
        <begin position="222"/>
        <end position="232"/>
    </location>
</feature>
<feature type="compositionally biased region" description="Polar residues" evidence="1">
    <location>
        <begin position="652"/>
        <end position="670"/>
    </location>
</feature>
<feature type="compositionally biased region" description="Low complexity" evidence="1">
    <location>
        <begin position="467"/>
        <end position="507"/>
    </location>
</feature>
<feature type="compositionally biased region" description="Low complexity" evidence="1">
    <location>
        <begin position="296"/>
        <end position="313"/>
    </location>
</feature>
<feature type="region of interest" description="Disordered" evidence="1">
    <location>
        <begin position="519"/>
        <end position="670"/>
    </location>
</feature>
<feature type="compositionally biased region" description="Polar residues" evidence="1">
    <location>
        <begin position="335"/>
        <end position="344"/>
    </location>
</feature>
<protein>
    <recommendedName>
        <fullName evidence="2">NELF-A N-terminal domain-containing protein</fullName>
    </recommendedName>
</protein>
<feature type="region of interest" description="Disordered" evidence="1">
    <location>
        <begin position="222"/>
        <end position="507"/>
    </location>
</feature>
<dbReference type="Pfam" id="PF23553">
    <property type="entry name" value="NELF-A_N"/>
    <property type="match status" value="1"/>
</dbReference>
<feature type="compositionally biased region" description="Gly residues" evidence="1">
    <location>
        <begin position="283"/>
        <end position="295"/>
    </location>
</feature>
<dbReference type="RefSeq" id="XP_020430449.1">
    <property type="nucleotide sequence ID" value="XM_020579774.1"/>
</dbReference>
<gene>
    <name evidence="3" type="ORF">PPL_08975</name>
</gene>
<reference evidence="3 4" key="1">
    <citation type="journal article" date="2011" name="Genome Res.">
        <title>Phylogeny-wide analysis of social amoeba genomes highlights ancient origins for complex intercellular communication.</title>
        <authorList>
            <person name="Heidel A.J."/>
            <person name="Lawal H.M."/>
            <person name="Felder M."/>
            <person name="Schilde C."/>
            <person name="Helps N.R."/>
            <person name="Tunggal B."/>
            <person name="Rivero F."/>
            <person name="John U."/>
            <person name="Schleicher M."/>
            <person name="Eichinger L."/>
            <person name="Platzer M."/>
            <person name="Noegel A.A."/>
            <person name="Schaap P."/>
            <person name="Gloeckner G."/>
        </authorList>
    </citation>
    <scope>NUCLEOTIDE SEQUENCE [LARGE SCALE GENOMIC DNA]</scope>
    <source>
        <strain evidence="4">ATCC 26659 / Pp 5 / PN500</strain>
    </source>
</reference>
<comment type="caution">
    <text evidence="3">The sequence shown here is derived from an EMBL/GenBank/DDBJ whole genome shotgun (WGS) entry which is preliminary data.</text>
</comment>
<feature type="compositionally biased region" description="Low complexity" evidence="1">
    <location>
        <begin position="322"/>
        <end position="334"/>
    </location>
</feature>